<evidence type="ECO:0000313" key="3">
    <source>
        <dbReference type="Proteomes" id="UP001157440"/>
    </source>
</evidence>
<keyword evidence="3" id="KW-1185">Reference proteome</keyword>
<feature type="region of interest" description="Disordered" evidence="1">
    <location>
        <begin position="227"/>
        <end position="246"/>
    </location>
</feature>
<evidence type="ECO:0000313" key="2">
    <source>
        <dbReference type="EMBL" id="GLS73621.1"/>
    </source>
</evidence>
<protein>
    <submittedName>
        <fullName evidence="2">Uncharacterized protein</fullName>
    </submittedName>
</protein>
<reference evidence="3" key="1">
    <citation type="journal article" date="2019" name="Int. J. Syst. Evol. Microbiol.">
        <title>The Global Catalogue of Microorganisms (GCM) 10K type strain sequencing project: providing services to taxonomists for standard genome sequencing and annotation.</title>
        <authorList>
            <consortium name="The Broad Institute Genomics Platform"/>
            <consortium name="The Broad Institute Genome Sequencing Center for Infectious Disease"/>
            <person name="Wu L."/>
            <person name="Ma J."/>
        </authorList>
    </citation>
    <scope>NUCLEOTIDE SEQUENCE [LARGE SCALE GENOMIC DNA]</scope>
    <source>
        <strain evidence="3">NBRC 103632</strain>
    </source>
</reference>
<evidence type="ECO:0000256" key="1">
    <source>
        <dbReference type="SAM" id="MobiDB-lite"/>
    </source>
</evidence>
<dbReference type="EMBL" id="BSPL01000028">
    <property type="protein sequence ID" value="GLS73621.1"/>
    <property type="molecule type" value="Genomic_DNA"/>
</dbReference>
<comment type="caution">
    <text evidence="2">The sequence shown here is derived from an EMBL/GenBank/DDBJ whole genome shotgun (WGS) entry which is preliminary data.</text>
</comment>
<name>A0AA37TQ57_9HYPH</name>
<gene>
    <name evidence="2" type="ORF">GCM10007890_56360</name>
</gene>
<accession>A0AA37TQ57</accession>
<dbReference type="AlphaFoldDB" id="A0AA37TQ57"/>
<dbReference type="Proteomes" id="UP001157440">
    <property type="component" value="Unassembled WGS sequence"/>
</dbReference>
<sequence length="246" mass="28032">MSKRSERIPTHTAAWLFEEAVRRPWTSLHWHVHTIEQRIVNLFEAQFADAGLEGVGALAFIEGWMRWKAESRGFGYVILDVRKAEDAATLARNALHLGLLSIDGRGADFRLGRIEPNRPRYQRLSYGGGLVLQGCGRHERTIRRHARAAAPIIDCLLREIMALDPHAGIPHRWFEEGFVPRQFRFWTIQEAFGILRTIHEDWTYEAKHVLWTAELRCHLIYLGGGGRTQEPEPPAEDTEALAGLAA</sequence>
<organism evidence="2 3">
    <name type="scientific">Methylobacterium tardum</name>
    <dbReference type="NCBI Taxonomy" id="374432"/>
    <lineage>
        <taxon>Bacteria</taxon>
        <taxon>Pseudomonadati</taxon>
        <taxon>Pseudomonadota</taxon>
        <taxon>Alphaproteobacteria</taxon>
        <taxon>Hyphomicrobiales</taxon>
        <taxon>Methylobacteriaceae</taxon>
        <taxon>Methylobacterium</taxon>
    </lineage>
</organism>
<proteinExistence type="predicted"/>